<feature type="transmembrane region" description="Helical" evidence="17">
    <location>
        <begin position="90"/>
        <end position="108"/>
    </location>
</feature>
<keyword evidence="4" id="KW-0132">Cell division</keyword>
<feature type="transmembrane region" description="Helical" evidence="17">
    <location>
        <begin position="287"/>
        <end position="309"/>
    </location>
</feature>
<name>A0A6J7INX7_9ZZZZ</name>
<dbReference type="PANTHER" id="PTHR30474">
    <property type="entry name" value="CELL CYCLE PROTEIN"/>
    <property type="match status" value="1"/>
</dbReference>
<comment type="pathway">
    <text evidence="2">Cell wall biogenesis; peptidoglycan biosynthesis.</text>
</comment>
<evidence type="ECO:0000256" key="11">
    <source>
        <dbReference type="ARBA" id="ARBA00023136"/>
    </source>
</evidence>
<dbReference type="GO" id="GO:0008955">
    <property type="term" value="F:peptidoglycan glycosyltransferase activity"/>
    <property type="evidence" value="ECO:0007669"/>
    <property type="project" value="UniProtKB-EC"/>
</dbReference>
<keyword evidence="12" id="KW-0131">Cell cycle</keyword>
<evidence type="ECO:0000313" key="18">
    <source>
        <dbReference type="EMBL" id="CAB4849213.1"/>
    </source>
</evidence>
<evidence type="ECO:0000256" key="6">
    <source>
        <dbReference type="ARBA" id="ARBA00022679"/>
    </source>
</evidence>
<dbReference type="Pfam" id="PF01098">
    <property type="entry name" value="FTSW_RODA_SPOVE"/>
    <property type="match status" value="1"/>
</dbReference>
<evidence type="ECO:0000313" key="19">
    <source>
        <dbReference type="EMBL" id="CAB4932973.1"/>
    </source>
</evidence>
<evidence type="ECO:0000256" key="3">
    <source>
        <dbReference type="ARBA" id="ARBA00022475"/>
    </source>
</evidence>
<evidence type="ECO:0000256" key="9">
    <source>
        <dbReference type="ARBA" id="ARBA00022984"/>
    </source>
</evidence>
<evidence type="ECO:0000256" key="4">
    <source>
        <dbReference type="ARBA" id="ARBA00022618"/>
    </source>
</evidence>
<evidence type="ECO:0000256" key="5">
    <source>
        <dbReference type="ARBA" id="ARBA00022676"/>
    </source>
</evidence>
<keyword evidence="6" id="KW-0808">Transferase</keyword>
<dbReference type="InterPro" id="IPR001182">
    <property type="entry name" value="FtsW/RodA"/>
</dbReference>
<sequence>MSQDVVRRVVSSGRARAEHPLATYHVILAATLLLLVLGLAEVLSASTVASFQSFGSAYTLWLRQLLFATIGVVAMVVASRLPVTFYRRMAYVLLVFAFVTLLLVLVIGRDVHGQRNWIEVAGPFRFQPSEVAKLAVVVWSADLLARKQGLLTTWKHMLIPLVPVVAAIIGLVVLEGDVGTALILVPMMAAILYVNGAPLRLFALGGAVVLGGVAILSVGHSYRLARFSSWLDPSSDALGAGWQVLHGQSAMAAGGWFGVGIGASREKWDWLPEAHTDFIYAVLGEELGIIGSLLVLALFAAIGIAGLRLARTTSDPFIRTASAVVVAWLLTQATLNIGAVLQLIPITGVPLPLVSYGGSSLIPTLVALGMLMSFARADARRSSRPPVTVRAR</sequence>
<dbReference type="GO" id="GO:0071555">
    <property type="term" value="P:cell wall organization"/>
    <property type="evidence" value="ECO:0007669"/>
    <property type="project" value="UniProtKB-KW"/>
</dbReference>
<evidence type="ECO:0000256" key="1">
    <source>
        <dbReference type="ARBA" id="ARBA00004651"/>
    </source>
</evidence>
<dbReference type="InterPro" id="IPR013437">
    <property type="entry name" value="FtsW"/>
</dbReference>
<comment type="subcellular location">
    <subcellularLocation>
        <location evidence="1">Cell membrane</location>
        <topology evidence="1">Multi-pass membrane protein</topology>
    </subcellularLocation>
</comment>
<dbReference type="GO" id="GO:0008360">
    <property type="term" value="P:regulation of cell shape"/>
    <property type="evidence" value="ECO:0007669"/>
    <property type="project" value="UniProtKB-KW"/>
</dbReference>
<organism evidence="19">
    <name type="scientific">freshwater metagenome</name>
    <dbReference type="NCBI Taxonomy" id="449393"/>
    <lineage>
        <taxon>unclassified sequences</taxon>
        <taxon>metagenomes</taxon>
        <taxon>ecological metagenomes</taxon>
    </lineage>
</organism>
<feature type="transmembrane region" description="Helical" evidence="17">
    <location>
        <begin position="60"/>
        <end position="78"/>
    </location>
</feature>
<comment type="catalytic activity">
    <reaction evidence="16">
        <text>[GlcNAc-(1-&gt;4)-Mur2Ac(oyl-L-Ala-gamma-D-Glu-L-Lys-D-Ala-D-Ala)](n)-di-trans,octa-cis-undecaprenyl diphosphate + beta-D-GlcNAc-(1-&gt;4)-Mur2Ac(oyl-L-Ala-gamma-D-Glu-L-Lys-D-Ala-D-Ala)-di-trans,octa-cis-undecaprenyl diphosphate = [GlcNAc-(1-&gt;4)-Mur2Ac(oyl-L-Ala-gamma-D-Glu-L-Lys-D-Ala-D-Ala)](n+1)-di-trans,octa-cis-undecaprenyl diphosphate + di-trans,octa-cis-undecaprenyl diphosphate + H(+)</text>
        <dbReference type="Rhea" id="RHEA:23708"/>
        <dbReference type="Rhea" id="RHEA-COMP:9602"/>
        <dbReference type="Rhea" id="RHEA-COMP:9603"/>
        <dbReference type="ChEBI" id="CHEBI:15378"/>
        <dbReference type="ChEBI" id="CHEBI:58405"/>
        <dbReference type="ChEBI" id="CHEBI:60033"/>
        <dbReference type="ChEBI" id="CHEBI:78435"/>
        <dbReference type="EC" id="2.4.99.28"/>
    </reaction>
</comment>
<dbReference type="NCBIfam" id="TIGR02614">
    <property type="entry name" value="ftsW"/>
    <property type="match status" value="1"/>
</dbReference>
<evidence type="ECO:0000256" key="7">
    <source>
        <dbReference type="ARBA" id="ARBA00022692"/>
    </source>
</evidence>
<evidence type="ECO:0000256" key="15">
    <source>
        <dbReference type="ARBA" id="ARBA00044770"/>
    </source>
</evidence>
<keyword evidence="7 17" id="KW-0812">Transmembrane</keyword>
<protein>
    <recommendedName>
        <fullName evidence="15">peptidoglycan glycosyltransferase</fullName>
        <ecNumber evidence="15">2.4.99.28</ecNumber>
    </recommendedName>
    <alternativeName>
        <fullName evidence="14">Peptidoglycan polymerase</fullName>
    </alternativeName>
</protein>
<evidence type="ECO:0000256" key="17">
    <source>
        <dbReference type="SAM" id="Phobius"/>
    </source>
</evidence>
<dbReference type="EMBL" id="CAFBND010000015">
    <property type="protein sequence ID" value="CAB4932973.1"/>
    <property type="molecule type" value="Genomic_DNA"/>
</dbReference>
<keyword evidence="13" id="KW-0961">Cell wall biogenesis/degradation</keyword>
<keyword evidence="9" id="KW-0573">Peptidoglycan synthesis</keyword>
<keyword evidence="11 17" id="KW-0472">Membrane</keyword>
<keyword evidence="3" id="KW-1003">Cell membrane</keyword>
<evidence type="ECO:0000256" key="14">
    <source>
        <dbReference type="ARBA" id="ARBA00032370"/>
    </source>
</evidence>
<evidence type="ECO:0000256" key="2">
    <source>
        <dbReference type="ARBA" id="ARBA00004752"/>
    </source>
</evidence>
<feature type="transmembrane region" description="Helical" evidence="17">
    <location>
        <begin position="321"/>
        <end position="344"/>
    </location>
</feature>
<dbReference type="GO" id="GO:0051301">
    <property type="term" value="P:cell division"/>
    <property type="evidence" value="ECO:0007669"/>
    <property type="project" value="UniProtKB-KW"/>
</dbReference>
<dbReference type="GO" id="GO:0005886">
    <property type="term" value="C:plasma membrane"/>
    <property type="evidence" value="ECO:0007669"/>
    <property type="project" value="UniProtKB-SubCell"/>
</dbReference>
<dbReference type="AlphaFoldDB" id="A0A6J7INX7"/>
<dbReference type="PANTHER" id="PTHR30474:SF2">
    <property type="entry name" value="PEPTIDOGLYCAN GLYCOSYLTRANSFERASE FTSW-RELATED"/>
    <property type="match status" value="1"/>
</dbReference>
<feature type="transmembrane region" description="Helical" evidence="17">
    <location>
        <begin position="21"/>
        <end position="40"/>
    </location>
</feature>
<evidence type="ECO:0000256" key="13">
    <source>
        <dbReference type="ARBA" id="ARBA00023316"/>
    </source>
</evidence>
<keyword evidence="10 17" id="KW-1133">Transmembrane helix</keyword>
<dbReference type="GO" id="GO:0015648">
    <property type="term" value="F:lipid-linked peptidoglycan transporter activity"/>
    <property type="evidence" value="ECO:0007669"/>
    <property type="project" value="TreeGrafter"/>
</dbReference>
<dbReference type="GO" id="GO:0032153">
    <property type="term" value="C:cell division site"/>
    <property type="evidence" value="ECO:0007669"/>
    <property type="project" value="TreeGrafter"/>
</dbReference>
<dbReference type="GO" id="GO:0009252">
    <property type="term" value="P:peptidoglycan biosynthetic process"/>
    <property type="evidence" value="ECO:0007669"/>
    <property type="project" value="UniProtKB-KW"/>
</dbReference>
<feature type="transmembrane region" description="Helical" evidence="17">
    <location>
        <begin position="356"/>
        <end position="375"/>
    </location>
</feature>
<feature type="transmembrane region" description="Helical" evidence="17">
    <location>
        <begin position="201"/>
        <end position="222"/>
    </location>
</feature>
<dbReference type="EC" id="2.4.99.28" evidence="15"/>
<evidence type="ECO:0000256" key="16">
    <source>
        <dbReference type="ARBA" id="ARBA00049902"/>
    </source>
</evidence>
<proteinExistence type="predicted"/>
<accession>A0A6J7INX7</accession>
<gene>
    <name evidence="18" type="ORF">UFOPK3268_00733</name>
    <name evidence="19" type="ORF">UFOPK3752_00553</name>
</gene>
<dbReference type="EMBL" id="CAFBIZ010000076">
    <property type="protein sequence ID" value="CAB4849213.1"/>
    <property type="molecule type" value="Genomic_DNA"/>
</dbReference>
<evidence type="ECO:0000256" key="10">
    <source>
        <dbReference type="ARBA" id="ARBA00022989"/>
    </source>
</evidence>
<evidence type="ECO:0000256" key="8">
    <source>
        <dbReference type="ARBA" id="ARBA00022960"/>
    </source>
</evidence>
<reference evidence="19" key="1">
    <citation type="submission" date="2020-05" db="EMBL/GenBank/DDBJ databases">
        <authorList>
            <person name="Chiriac C."/>
            <person name="Salcher M."/>
            <person name="Ghai R."/>
            <person name="Kavagutti S V."/>
        </authorList>
    </citation>
    <scope>NUCLEOTIDE SEQUENCE</scope>
</reference>
<evidence type="ECO:0000256" key="12">
    <source>
        <dbReference type="ARBA" id="ARBA00023306"/>
    </source>
</evidence>
<keyword evidence="5" id="KW-0328">Glycosyltransferase</keyword>
<keyword evidence="8" id="KW-0133">Cell shape</keyword>